<evidence type="ECO:0000313" key="2">
    <source>
        <dbReference type="EMBL" id="WAQ86544.1"/>
    </source>
</evidence>
<feature type="compositionally biased region" description="Polar residues" evidence="1">
    <location>
        <begin position="196"/>
        <end position="205"/>
    </location>
</feature>
<dbReference type="RefSeq" id="XP_053022099.1">
    <property type="nucleotide sequence ID" value="XM_053170860.1"/>
</dbReference>
<keyword evidence="3" id="KW-1185">Reference proteome</keyword>
<name>A0ABY7CPE5_9BASI</name>
<reference evidence="2" key="1">
    <citation type="submission" date="2022-10" db="EMBL/GenBank/DDBJ databases">
        <title>Puccinia triticina Genome sequencing and assembly.</title>
        <authorList>
            <person name="Li C."/>
        </authorList>
    </citation>
    <scope>NUCLEOTIDE SEQUENCE</scope>
    <source>
        <strain evidence="2">Pt15</strain>
    </source>
</reference>
<organism evidence="2 3">
    <name type="scientific">Puccinia triticina</name>
    <dbReference type="NCBI Taxonomy" id="208348"/>
    <lineage>
        <taxon>Eukaryota</taxon>
        <taxon>Fungi</taxon>
        <taxon>Dikarya</taxon>
        <taxon>Basidiomycota</taxon>
        <taxon>Pucciniomycotina</taxon>
        <taxon>Pucciniomycetes</taxon>
        <taxon>Pucciniales</taxon>
        <taxon>Pucciniaceae</taxon>
        <taxon>Puccinia</taxon>
    </lineage>
</organism>
<feature type="region of interest" description="Disordered" evidence="1">
    <location>
        <begin position="121"/>
        <end position="153"/>
    </location>
</feature>
<proteinExistence type="predicted"/>
<accession>A0ABY7CPE5</accession>
<evidence type="ECO:0000313" key="3">
    <source>
        <dbReference type="Proteomes" id="UP001164743"/>
    </source>
</evidence>
<dbReference type="Proteomes" id="UP001164743">
    <property type="component" value="Chromosome 7A"/>
</dbReference>
<sequence>MSIKEEPSDELSLGLASSHASMAHRFRTFSNDPLAPSSSSHPLMDPMEISQGVPQSQTMDFVDHAAKRKFDNVEHNFDQDVGMDHQGSKQSDLALNLSLGLPERGNDLACYNVQNLIGHPVLGDGNRSGNAAYTSSSSHDLKEASGIDQSNSKKAKLDLDLSLNVGLRSPGRKDDPYYLFPLPRFPKEEIDAIGQNHLQPGNPQRNGKKNALENYNPPSVKKPITVKSEGVSGSNGFNVPEHHGVVKPLPIRGYECKNVPINSSERVGSSRQAGLGSPSNLVRSEKANSLATFQVDDMNPLVWAWIPIITEKLYKAVANEVKEHIDPFVLTLMAACIPKHKSHQRIELYQDPQGKFSLQKQGKQFMVAMWALNCRNLETLGVQPSSGARYIEEQKKLIRSFILFMLKSREDPSTFGSQDQS</sequence>
<feature type="compositionally biased region" description="Polar residues" evidence="1">
    <location>
        <begin position="127"/>
        <end position="138"/>
    </location>
</feature>
<feature type="region of interest" description="Disordered" evidence="1">
    <location>
        <begin position="195"/>
        <end position="222"/>
    </location>
</feature>
<evidence type="ECO:0000256" key="1">
    <source>
        <dbReference type="SAM" id="MobiDB-lite"/>
    </source>
</evidence>
<dbReference type="GeneID" id="77811755"/>
<dbReference type="EMBL" id="CP110427">
    <property type="protein sequence ID" value="WAQ86544.1"/>
    <property type="molecule type" value="Genomic_DNA"/>
</dbReference>
<protein>
    <submittedName>
        <fullName evidence="2">Uncharacterized protein</fullName>
    </submittedName>
</protein>
<gene>
    <name evidence="2" type="ORF">PtA15_7A270</name>
</gene>